<organism evidence="1 2">
    <name type="scientific">Elsinoe batatas</name>
    <dbReference type="NCBI Taxonomy" id="2601811"/>
    <lineage>
        <taxon>Eukaryota</taxon>
        <taxon>Fungi</taxon>
        <taxon>Dikarya</taxon>
        <taxon>Ascomycota</taxon>
        <taxon>Pezizomycotina</taxon>
        <taxon>Dothideomycetes</taxon>
        <taxon>Dothideomycetidae</taxon>
        <taxon>Myriangiales</taxon>
        <taxon>Elsinoaceae</taxon>
        <taxon>Elsinoe</taxon>
    </lineage>
</organism>
<proteinExistence type="predicted"/>
<evidence type="ECO:0000313" key="1">
    <source>
        <dbReference type="EMBL" id="KAG8629646.1"/>
    </source>
</evidence>
<accession>A0A8K0L8E3</accession>
<dbReference type="Proteomes" id="UP000809789">
    <property type="component" value="Unassembled WGS sequence"/>
</dbReference>
<dbReference type="AlphaFoldDB" id="A0A8K0L8E3"/>
<dbReference type="EMBL" id="JAESVG020000003">
    <property type="protein sequence ID" value="KAG8629646.1"/>
    <property type="molecule type" value="Genomic_DNA"/>
</dbReference>
<name>A0A8K0L8E3_9PEZI</name>
<evidence type="ECO:0000313" key="2">
    <source>
        <dbReference type="Proteomes" id="UP000809789"/>
    </source>
</evidence>
<dbReference type="OrthoDB" id="10669417at2759"/>
<keyword evidence="2" id="KW-1185">Reference proteome</keyword>
<reference evidence="1" key="1">
    <citation type="submission" date="2021-07" db="EMBL/GenBank/DDBJ databases">
        <title>Elsinoe batatas strain:CRI-CJ2 Genome sequencing and assembly.</title>
        <authorList>
            <person name="Huang L."/>
        </authorList>
    </citation>
    <scope>NUCLEOTIDE SEQUENCE</scope>
    <source>
        <strain evidence="1">CRI-CJ2</strain>
    </source>
</reference>
<gene>
    <name evidence="1" type="ORF">KVT40_003511</name>
</gene>
<protein>
    <submittedName>
        <fullName evidence="1">Uncharacterized protein</fullName>
    </submittedName>
</protein>
<comment type="caution">
    <text evidence="1">The sequence shown here is derived from an EMBL/GenBank/DDBJ whole genome shotgun (WGS) entry which is preliminary data.</text>
</comment>
<sequence length="365" mass="40861">MDLTTWSMMLYGSIRTGRIWVWQSCKPWTTAKQLHDLQLHLDILSIILVIRSEATQNTRNSAYRADIQPSLQKTELRIFHLTLRLKRLVQEDGLCGCVCRLISVAGVHREVEDLYATMMHPFLSLKNVPESMVALLNDARILVASLHKQLNDESNFQALSPLLTFLDGLSASPRAIKGFKEVTLDSSDHTTKGRPGERTATVDTSVKAEAEFSSQEKNLLMLMLTDVNVDWSALERSGFDKSSIRKLLRKLQRDRSSPVMSRGSTSKTLQSTKSTEAISLHSADAICSLETSFSEVVNPTTITALLEPIIASFKSLDKSIDAEEIRRISPANIDIVRHVDSNLLTARFPSGVSDWSRREHQALTN</sequence>